<dbReference type="AlphaFoldDB" id="A7SLW5"/>
<dbReference type="EMBL" id="DS469702">
    <property type="protein sequence ID" value="EDO35329.1"/>
    <property type="molecule type" value="Genomic_DNA"/>
</dbReference>
<protein>
    <submittedName>
        <fullName evidence="1">Uncharacterized protein</fullName>
    </submittedName>
</protein>
<organism evidence="1 2">
    <name type="scientific">Nematostella vectensis</name>
    <name type="common">Starlet sea anemone</name>
    <dbReference type="NCBI Taxonomy" id="45351"/>
    <lineage>
        <taxon>Eukaryota</taxon>
        <taxon>Metazoa</taxon>
        <taxon>Cnidaria</taxon>
        <taxon>Anthozoa</taxon>
        <taxon>Hexacorallia</taxon>
        <taxon>Actiniaria</taxon>
        <taxon>Edwardsiidae</taxon>
        <taxon>Nematostella</taxon>
    </lineage>
</organism>
<name>A7SLW5_NEMVE</name>
<keyword evidence="2" id="KW-1185">Reference proteome</keyword>
<dbReference type="InParanoid" id="A7SLW5"/>
<evidence type="ECO:0000313" key="1">
    <source>
        <dbReference type="EMBL" id="EDO35329.1"/>
    </source>
</evidence>
<dbReference type="HOGENOM" id="CLU_2349143_0_0_1"/>
<reference evidence="1 2" key="1">
    <citation type="journal article" date="2007" name="Science">
        <title>Sea anemone genome reveals ancestral eumetazoan gene repertoire and genomic organization.</title>
        <authorList>
            <person name="Putnam N.H."/>
            <person name="Srivastava M."/>
            <person name="Hellsten U."/>
            <person name="Dirks B."/>
            <person name="Chapman J."/>
            <person name="Salamov A."/>
            <person name="Terry A."/>
            <person name="Shapiro H."/>
            <person name="Lindquist E."/>
            <person name="Kapitonov V.V."/>
            <person name="Jurka J."/>
            <person name="Genikhovich G."/>
            <person name="Grigoriev I.V."/>
            <person name="Lucas S.M."/>
            <person name="Steele R.E."/>
            <person name="Finnerty J.R."/>
            <person name="Technau U."/>
            <person name="Martindale M.Q."/>
            <person name="Rokhsar D.S."/>
        </authorList>
    </citation>
    <scope>NUCLEOTIDE SEQUENCE [LARGE SCALE GENOMIC DNA]</scope>
    <source>
        <strain evidence="2">CH2 X CH6</strain>
    </source>
</reference>
<dbReference type="Proteomes" id="UP000001593">
    <property type="component" value="Unassembled WGS sequence"/>
</dbReference>
<proteinExistence type="predicted"/>
<evidence type="ECO:0000313" key="2">
    <source>
        <dbReference type="Proteomes" id="UP000001593"/>
    </source>
</evidence>
<accession>A7SLW5</accession>
<sequence length="97" mass="11313">MGPWALANPRSVIQEVQTAAIFYSLFLNCTFKRHNTEECLDFNSILDKRDTNICNLLYTILPKQKNVKYHLRRTCLNAPTLRLILNVSRYAVLYSCM</sequence>
<gene>
    <name evidence="1" type="ORF">NEMVEDRAFT_v1g171978</name>
</gene>